<protein>
    <recommendedName>
        <fullName evidence="2">Amidohydrolase-related domain-containing protein</fullName>
    </recommendedName>
</protein>
<comment type="caution">
    <text evidence="3">The sequence shown here is derived from an EMBL/GenBank/DDBJ whole genome shotgun (WGS) entry which is preliminary data.</text>
</comment>
<dbReference type="GO" id="GO:0016831">
    <property type="term" value="F:carboxy-lyase activity"/>
    <property type="evidence" value="ECO:0007669"/>
    <property type="project" value="InterPro"/>
</dbReference>
<keyword evidence="4" id="KW-1185">Reference proteome</keyword>
<sequence>MSGDAVIDMAGVVLDAESWESYLSWFAADCPNYLRLFGRRFCGLAGVEHAAYQKALERGPDEVVRLLLSTGRLDVDIDRYVEELAAGGVALQVIHGGMTPLRSGGLLNDRAAAFARRHPERLRAWAGLSMRDEQAALKEMRRCVGDLGMGGVSVTHFTDVADPLSAASRAVYAEAERLGVPVWIHAGHNLSPRVPVDHCAWRQLDAIARAHPDLVIVAGHGGWPWMMEMVALCQRHPNVYLEFSTHRPSHMAAAGSGWEPLLAHGRATIRNKVLFGSVGWVHEMSAGELADEVRALPLDEGTVRRWLYSNAARVLGTAA</sequence>
<accession>A0A7W8AC68</accession>
<dbReference type="Pfam" id="PF04909">
    <property type="entry name" value="Amidohydro_2"/>
    <property type="match status" value="1"/>
</dbReference>
<organism evidence="3 4">
    <name type="scientific">Nonomuraea endophytica</name>
    <dbReference type="NCBI Taxonomy" id="714136"/>
    <lineage>
        <taxon>Bacteria</taxon>
        <taxon>Bacillati</taxon>
        <taxon>Actinomycetota</taxon>
        <taxon>Actinomycetes</taxon>
        <taxon>Streptosporangiales</taxon>
        <taxon>Streptosporangiaceae</taxon>
        <taxon>Nonomuraea</taxon>
    </lineage>
</organism>
<dbReference type="CDD" id="cd01292">
    <property type="entry name" value="metallo-dependent_hydrolases"/>
    <property type="match status" value="1"/>
</dbReference>
<evidence type="ECO:0000256" key="1">
    <source>
        <dbReference type="ARBA" id="ARBA00023239"/>
    </source>
</evidence>
<dbReference type="SUPFAM" id="SSF51556">
    <property type="entry name" value="Metallo-dependent hydrolases"/>
    <property type="match status" value="1"/>
</dbReference>
<feature type="domain" description="Amidohydrolase-related" evidence="2">
    <location>
        <begin position="107"/>
        <end position="316"/>
    </location>
</feature>
<gene>
    <name evidence="3" type="ORF">HNR40_007563</name>
</gene>
<dbReference type="GO" id="GO:0016787">
    <property type="term" value="F:hydrolase activity"/>
    <property type="evidence" value="ECO:0007669"/>
    <property type="project" value="InterPro"/>
</dbReference>
<dbReference type="InterPro" id="IPR032466">
    <property type="entry name" value="Metal_Hydrolase"/>
</dbReference>
<dbReference type="Gene3D" id="3.20.20.140">
    <property type="entry name" value="Metal-dependent hydrolases"/>
    <property type="match status" value="1"/>
</dbReference>
<dbReference type="PANTHER" id="PTHR21240:SF19">
    <property type="entry name" value="CATALYTIC_ HYDROLASE"/>
    <property type="match status" value="1"/>
</dbReference>
<reference evidence="3 4" key="1">
    <citation type="submission" date="2020-08" db="EMBL/GenBank/DDBJ databases">
        <title>Genomic Encyclopedia of Type Strains, Phase IV (KMG-IV): sequencing the most valuable type-strain genomes for metagenomic binning, comparative biology and taxonomic classification.</title>
        <authorList>
            <person name="Goeker M."/>
        </authorList>
    </citation>
    <scope>NUCLEOTIDE SEQUENCE [LARGE SCALE GENOMIC DNA]</scope>
    <source>
        <strain evidence="3 4">DSM 45385</strain>
    </source>
</reference>
<dbReference type="Proteomes" id="UP000568380">
    <property type="component" value="Unassembled WGS sequence"/>
</dbReference>
<evidence type="ECO:0000313" key="3">
    <source>
        <dbReference type="EMBL" id="MBB5082068.1"/>
    </source>
</evidence>
<dbReference type="RefSeq" id="WP_184969951.1">
    <property type="nucleotide sequence ID" value="NZ_JACHIN010000012.1"/>
</dbReference>
<proteinExistence type="predicted"/>
<evidence type="ECO:0000313" key="4">
    <source>
        <dbReference type="Proteomes" id="UP000568380"/>
    </source>
</evidence>
<dbReference type="AlphaFoldDB" id="A0A7W8AC68"/>
<name>A0A7W8AC68_9ACTN</name>
<keyword evidence="1" id="KW-0456">Lyase</keyword>
<evidence type="ECO:0000259" key="2">
    <source>
        <dbReference type="Pfam" id="PF04909"/>
    </source>
</evidence>
<dbReference type="EMBL" id="JACHIN010000012">
    <property type="protein sequence ID" value="MBB5082068.1"/>
    <property type="molecule type" value="Genomic_DNA"/>
</dbReference>
<dbReference type="InterPro" id="IPR032465">
    <property type="entry name" value="ACMSD"/>
</dbReference>
<dbReference type="PANTHER" id="PTHR21240">
    <property type="entry name" value="2-AMINO-3-CARBOXYLMUCONATE-6-SEMIALDEHYDE DECARBOXYLASE"/>
    <property type="match status" value="1"/>
</dbReference>
<dbReference type="InterPro" id="IPR006680">
    <property type="entry name" value="Amidohydro-rel"/>
</dbReference>